<protein>
    <recommendedName>
        <fullName evidence="2">DUF7973 domain-containing protein</fullName>
    </recommendedName>
</protein>
<dbReference type="RefSeq" id="WP_093796662.1">
    <property type="nucleotide sequence ID" value="NZ_CP155571.1"/>
</dbReference>
<keyword evidence="1" id="KW-1133">Transmembrane helix</keyword>
<reference evidence="3" key="1">
    <citation type="submission" date="2024-05" db="EMBL/GenBank/DDBJ databases">
        <title>Isolation and characterization of Sporomusa carbonis sp. nov., a carboxydotrophic hydrogenogen in the genus of Sporomusa isolated from a charcoal burning pile.</title>
        <authorList>
            <person name="Boeer T."/>
            <person name="Rosenbaum F."/>
            <person name="Eysell L."/>
            <person name="Mueller V."/>
            <person name="Daniel R."/>
            <person name="Poehlein A."/>
        </authorList>
    </citation>
    <scope>NUCLEOTIDE SEQUENCE [LARGE SCALE GENOMIC DNA]</scope>
    <source>
        <strain evidence="3">DSM 3132</strain>
    </source>
</reference>
<dbReference type="InterPro" id="IPR058279">
    <property type="entry name" value="DUF7973"/>
</dbReference>
<feature type="transmembrane region" description="Helical" evidence="1">
    <location>
        <begin position="239"/>
        <end position="255"/>
    </location>
</feature>
<evidence type="ECO:0000313" key="4">
    <source>
        <dbReference type="Proteomes" id="UP000216052"/>
    </source>
</evidence>
<feature type="transmembrane region" description="Helical" evidence="1">
    <location>
        <begin position="84"/>
        <end position="103"/>
    </location>
</feature>
<keyword evidence="1" id="KW-0812">Transmembrane</keyword>
<dbReference type="Proteomes" id="UP000216052">
    <property type="component" value="Chromosome"/>
</dbReference>
<evidence type="ECO:0000259" key="2">
    <source>
        <dbReference type="Pfam" id="PF25928"/>
    </source>
</evidence>
<feature type="domain" description="DUF7973" evidence="2">
    <location>
        <begin position="40"/>
        <end position="130"/>
    </location>
</feature>
<keyword evidence="4" id="KW-1185">Reference proteome</keyword>
<feature type="transmembrane region" description="Helical" evidence="1">
    <location>
        <begin position="195"/>
        <end position="219"/>
    </location>
</feature>
<keyword evidence="1" id="KW-0472">Membrane</keyword>
<gene>
    <name evidence="3" type="ORF">SPACI_049910</name>
</gene>
<feature type="transmembrane region" description="Helical" evidence="1">
    <location>
        <begin position="170"/>
        <end position="188"/>
    </location>
</feature>
<sequence length="256" mass="25614">MYSAVELAAAFGGGVLGAALGALPAFIMAGILVLANMPDMAFGPYFGPHIAFAGGVAATAFAAKRGLDAGNNILAPLVKINDGVTLLVGGLFGAAGLLVQKWLASMATPTDTVALTVALSGIVARVVFGNRKLLGGYSIPDGKTALLLISLGLGVGLISGYAAIVTKNVVLPFGVAATSLLFLQFMGVGPVTHHLALPAALAAAAAGNVWTGGLFGILGALIGDFFGKTMNSGNTHVDPPALTIALLTTIVLLFFK</sequence>
<feature type="transmembrane region" description="Helical" evidence="1">
    <location>
        <begin position="145"/>
        <end position="164"/>
    </location>
</feature>
<feature type="transmembrane region" description="Helical" evidence="1">
    <location>
        <begin position="45"/>
        <end position="63"/>
    </location>
</feature>
<name>A0ABZ3J9R7_SPOA4</name>
<evidence type="ECO:0000256" key="1">
    <source>
        <dbReference type="SAM" id="Phobius"/>
    </source>
</evidence>
<evidence type="ECO:0000313" key="3">
    <source>
        <dbReference type="EMBL" id="XFO74880.1"/>
    </source>
</evidence>
<dbReference type="Pfam" id="PF25928">
    <property type="entry name" value="DUF7973"/>
    <property type="match status" value="2"/>
</dbReference>
<accession>A0ABZ3J9R7</accession>
<proteinExistence type="predicted"/>
<feature type="domain" description="DUF7973" evidence="2">
    <location>
        <begin position="149"/>
        <end position="252"/>
    </location>
</feature>
<dbReference type="EMBL" id="CP155571">
    <property type="protein sequence ID" value="XFO74880.1"/>
    <property type="molecule type" value="Genomic_DNA"/>
</dbReference>
<organism evidence="3 4">
    <name type="scientific">Sporomusa acidovorans (strain ATCC 49682 / DSM 3132 / Mol)</name>
    <dbReference type="NCBI Taxonomy" id="1123286"/>
    <lineage>
        <taxon>Bacteria</taxon>
        <taxon>Bacillati</taxon>
        <taxon>Bacillota</taxon>
        <taxon>Negativicutes</taxon>
        <taxon>Selenomonadales</taxon>
        <taxon>Sporomusaceae</taxon>
        <taxon>Sporomusa</taxon>
    </lineage>
</organism>
<feature type="transmembrane region" description="Helical" evidence="1">
    <location>
        <begin position="115"/>
        <end position="133"/>
    </location>
</feature>
<feature type="transmembrane region" description="Helical" evidence="1">
    <location>
        <begin position="7"/>
        <end position="33"/>
    </location>
</feature>